<dbReference type="SMART" id="SM00388">
    <property type="entry name" value="HisKA"/>
    <property type="match status" value="1"/>
</dbReference>
<dbReference type="Proteomes" id="UP000298050">
    <property type="component" value="Unassembled WGS sequence"/>
</dbReference>
<dbReference type="FunFam" id="1.10.287.130:FF:000004">
    <property type="entry name" value="Ethylene receptor 1"/>
    <property type="match status" value="1"/>
</dbReference>
<evidence type="ECO:0000256" key="6">
    <source>
        <dbReference type="ARBA" id="ARBA00022679"/>
    </source>
</evidence>
<dbReference type="InterPro" id="IPR008207">
    <property type="entry name" value="Sig_transdc_His_kin_Hpt_dom"/>
</dbReference>
<dbReference type="Gene3D" id="3.30.450.20">
    <property type="entry name" value="PAS domain"/>
    <property type="match status" value="2"/>
</dbReference>
<dbReference type="PROSITE" id="PS50894">
    <property type="entry name" value="HPT"/>
    <property type="match status" value="1"/>
</dbReference>
<dbReference type="PROSITE" id="PS50110">
    <property type="entry name" value="RESPONSE_REGULATORY"/>
    <property type="match status" value="1"/>
</dbReference>
<feature type="modified residue" description="4-aspartylphosphate" evidence="15">
    <location>
        <position position="957"/>
    </location>
</feature>
<dbReference type="InterPro" id="IPR036890">
    <property type="entry name" value="HATPase_C_sf"/>
</dbReference>
<evidence type="ECO:0000256" key="4">
    <source>
        <dbReference type="ARBA" id="ARBA00022475"/>
    </source>
</evidence>
<keyword evidence="13 16" id="KW-0472">Membrane</keyword>
<dbReference type="GO" id="GO:0005886">
    <property type="term" value="C:plasma membrane"/>
    <property type="evidence" value="ECO:0007669"/>
    <property type="project" value="UniProtKB-SubCell"/>
</dbReference>
<evidence type="ECO:0000256" key="11">
    <source>
        <dbReference type="ARBA" id="ARBA00022989"/>
    </source>
</evidence>
<dbReference type="Gene3D" id="3.40.50.2300">
    <property type="match status" value="1"/>
</dbReference>
<evidence type="ECO:0000259" key="20">
    <source>
        <dbReference type="PROSITE" id="PS50113"/>
    </source>
</evidence>
<evidence type="ECO:0000259" key="19">
    <source>
        <dbReference type="PROSITE" id="PS50112"/>
    </source>
</evidence>
<dbReference type="InterPro" id="IPR003594">
    <property type="entry name" value="HATPase_dom"/>
</dbReference>
<keyword evidence="9" id="KW-0418">Kinase</keyword>
<keyword evidence="8" id="KW-0547">Nucleotide-binding</keyword>
<evidence type="ECO:0000256" key="9">
    <source>
        <dbReference type="ARBA" id="ARBA00022777"/>
    </source>
</evidence>
<dbReference type="InterPro" id="IPR029151">
    <property type="entry name" value="Sensor-like_sf"/>
</dbReference>
<dbReference type="InterPro" id="IPR013767">
    <property type="entry name" value="PAS_fold"/>
</dbReference>
<dbReference type="InterPro" id="IPR003661">
    <property type="entry name" value="HisK_dim/P_dom"/>
</dbReference>
<dbReference type="InterPro" id="IPR001789">
    <property type="entry name" value="Sig_transdc_resp-reg_receiver"/>
</dbReference>
<dbReference type="EC" id="2.7.13.3" evidence="3"/>
<feature type="domain" description="Histidine kinase" evidence="17">
    <location>
        <begin position="529"/>
        <end position="750"/>
    </location>
</feature>
<feature type="domain" description="HPt" evidence="21">
    <location>
        <begin position="1076"/>
        <end position="1165"/>
    </location>
</feature>
<evidence type="ECO:0000256" key="10">
    <source>
        <dbReference type="ARBA" id="ARBA00022840"/>
    </source>
</evidence>
<dbReference type="PANTHER" id="PTHR45339:SF5">
    <property type="entry name" value="HISTIDINE KINASE"/>
    <property type="match status" value="1"/>
</dbReference>
<dbReference type="InterPro" id="IPR036641">
    <property type="entry name" value="HPT_dom_sf"/>
</dbReference>
<evidence type="ECO:0000256" key="13">
    <source>
        <dbReference type="ARBA" id="ARBA00023136"/>
    </source>
</evidence>
<dbReference type="InterPro" id="IPR011006">
    <property type="entry name" value="CheY-like_superfamily"/>
</dbReference>
<dbReference type="SUPFAM" id="SSF47226">
    <property type="entry name" value="Histidine-containing phosphotransfer domain, HPT domain"/>
    <property type="match status" value="1"/>
</dbReference>
<evidence type="ECO:0000259" key="17">
    <source>
        <dbReference type="PROSITE" id="PS50109"/>
    </source>
</evidence>
<evidence type="ECO:0000313" key="22">
    <source>
        <dbReference type="EMBL" id="TGD75463.1"/>
    </source>
</evidence>
<comment type="caution">
    <text evidence="22">The sequence shown here is derived from an EMBL/GenBank/DDBJ whole genome shotgun (WGS) entry which is preliminary data.</text>
</comment>
<keyword evidence="10" id="KW-0067">ATP-binding</keyword>
<dbReference type="InterPro" id="IPR004358">
    <property type="entry name" value="Sig_transdc_His_kin-like_C"/>
</dbReference>
<feature type="domain" description="PAC" evidence="20">
    <location>
        <begin position="439"/>
        <end position="493"/>
    </location>
</feature>
<dbReference type="OrthoDB" id="6187449at2"/>
<reference evidence="22 23" key="1">
    <citation type="submission" date="2019-04" db="EMBL/GenBank/DDBJ databases">
        <title>Taxonomy of novel Haliea sp. from mangrove soil of West Coast of India.</title>
        <authorList>
            <person name="Verma A."/>
            <person name="Kumar P."/>
            <person name="Krishnamurthi S."/>
        </authorList>
    </citation>
    <scope>NUCLEOTIDE SEQUENCE [LARGE SCALE GENOMIC DNA]</scope>
    <source>
        <strain evidence="22 23">SAOS-164</strain>
    </source>
</reference>
<evidence type="ECO:0000256" key="12">
    <source>
        <dbReference type="ARBA" id="ARBA00023012"/>
    </source>
</evidence>
<dbReference type="Gene3D" id="1.20.120.160">
    <property type="entry name" value="HPT domain"/>
    <property type="match status" value="1"/>
</dbReference>
<feature type="domain" description="PAS" evidence="19">
    <location>
        <begin position="367"/>
        <end position="438"/>
    </location>
</feature>
<dbReference type="PROSITE" id="PS50113">
    <property type="entry name" value="PAC"/>
    <property type="match status" value="1"/>
</dbReference>
<dbReference type="Pfam" id="PF01627">
    <property type="entry name" value="Hpt"/>
    <property type="match status" value="1"/>
</dbReference>
<dbReference type="InterPro" id="IPR005467">
    <property type="entry name" value="His_kinase_dom"/>
</dbReference>
<dbReference type="PROSITE" id="PS50109">
    <property type="entry name" value="HIS_KIN"/>
    <property type="match status" value="1"/>
</dbReference>
<dbReference type="PROSITE" id="PS50112">
    <property type="entry name" value="PAS"/>
    <property type="match status" value="1"/>
</dbReference>
<name>A0A4Z0M725_9GAMM</name>
<dbReference type="InterPro" id="IPR035965">
    <property type="entry name" value="PAS-like_dom_sf"/>
</dbReference>
<dbReference type="InterPro" id="IPR000014">
    <property type="entry name" value="PAS"/>
</dbReference>
<dbReference type="AlphaFoldDB" id="A0A4Z0M725"/>
<sequence>MSQLHRLRNMAAQHSLLLGLLAFLVAMIAALGWWQQKEASSRVDQELYHSLQEQLASRGGLLDEALRRSRDQVRFVLSTPPIQGMVRARANDGSDPMDGTPFELWRRRLETIVVAFMENNSDILAINYIGLEDGGRELARVERRQGSIRVASAETLQRRGDEAAFQALLQLPQGGVFVSDFNLRREHGEIIIPPEPAFLAAVPVYDMLQRVFGVVTIEYDAHELFRRITRDLPKHLDLYLLNEERDYLVHPEDGRAFAFATGDSPAVAEGADSVLQLGGHTPLSLMVPRAADEEPRFFMESVHPLSRVASDRYLVLQVAAPQSYRATRIYEESTRPLLLLAGVFLALLVMLAIQQVSARRGMLLGEAQARCQAIVDGSVDAIVGMNTQGRIESWNAGAEETFGFSEEQALGRRPTELFVGEDDRKMVEQGIARALQGEAHPLMRLDAVCRDGEPIKVSLSLAPIRTSGQGIVGVSAIARDVTELYQAQQLALEMNSTLEQQVFERTLELEQARNLALSASEAKSNFVANVSHEIRTPLNGIIGMLQLIRRASSRELQTRYLGMAESSASALAALINDVLDLSKIEAGKLEITRGEYDLLDVVSDTCTAMSMRARDKGLELIIDASGVEVHQLLGDAHRLRQILVNLLENALKFTERGWVKVSLRTVEHAHDQVEIRCAIQDTGVGIADDKQQAIFEAFSQEDASVTRRFGGTGLGLSITRQLCRLMGGDIELHSEKGCGSTFEFSLFQETHGRHGDPFADMVLTGLSFLLVDPLPARAESLSRQLRSWGATRVEHSDGLPLSQALADADHFDIVIVDETLWEAWPPATEKDPVAVMLQQLEGHPLSEEHAPGLFTLLKPVTPVELASLLRRARFTHGPVPEWREKREATNRAMPLPVGKLSCAGARVLVVDDNHINQQVAVGMLTDLGAEVETAWNGREAIEILAQREGEFQLIFMDAQMPILDGYSASREIRAGGAGEAAREVPIIAMTASAMAGDRERCMIAGMDDYVTKPLDFDALEARAAYWLQHDGSSLPAILRPPTAVKTGVSLSHNARQALDGEPVWDRDCLLRNVNFRAERVPDLIRLFLNLFPERVALLTCAMRSRDFDAVASEAHCLKGSAASLGASRLHRLCLFVEQTARSGQADVLDLCPPMLEREATALIEALNLGFDADAPGERQA</sequence>
<evidence type="ECO:0000256" key="2">
    <source>
        <dbReference type="ARBA" id="ARBA00004651"/>
    </source>
</evidence>
<dbReference type="GO" id="GO:0006355">
    <property type="term" value="P:regulation of DNA-templated transcription"/>
    <property type="evidence" value="ECO:0007669"/>
    <property type="project" value="InterPro"/>
</dbReference>
<gene>
    <name evidence="22" type="ORF">E4634_03185</name>
</gene>
<keyword evidence="5 15" id="KW-0597">Phosphoprotein</keyword>
<dbReference type="Pfam" id="PF00989">
    <property type="entry name" value="PAS"/>
    <property type="match status" value="1"/>
</dbReference>
<evidence type="ECO:0000256" key="8">
    <source>
        <dbReference type="ARBA" id="ARBA00022741"/>
    </source>
</evidence>
<feature type="modified residue" description="Phosphohistidine" evidence="14">
    <location>
        <position position="1115"/>
    </location>
</feature>
<dbReference type="InterPro" id="IPR036097">
    <property type="entry name" value="HisK_dim/P_sf"/>
</dbReference>
<feature type="transmembrane region" description="Helical" evidence="16">
    <location>
        <begin position="336"/>
        <end position="353"/>
    </location>
</feature>
<dbReference type="InterPro" id="IPR000700">
    <property type="entry name" value="PAS-assoc_C"/>
</dbReference>
<accession>A0A4Z0M725</accession>
<dbReference type="SUPFAM" id="SSF103190">
    <property type="entry name" value="Sensory domain-like"/>
    <property type="match status" value="1"/>
</dbReference>
<comment type="subcellular location">
    <subcellularLocation>
        <location evidence="2">Cell membrane</location>
        <topology evidence="2">Multi-pass membrane protein</topology>
    </subcellularLocation>
</comment>
<keyword evidence="7 16" id="KW-0812">Transmembrane</keyword>
<keyword evidence="4" id="KW-1003">Cell membrane</keyword>
<keyword evidence="6" id="KW-0808">Transferase</keyword>
<dbReference type="EMBL" id="SRLE01000003">
    <property type="protein sequence ID" value="TGD75463.1"/>
    <property type="molecule type" value="Genomic_DNA"/>
</dbReference>
<dbReference type="GO" id="GO:0005524">
    <property type="term" value="F:ATP binding"/>
    <property type="evidence" value="ECO:0007669"/>
    <property type="project" value="UniProtKB-KW"/>
</dbReference>
<evidence type="ECO:0000256" key="1">
    <source>
        <dbReference type="ARBA" id="ARBA00000085"/>
    </source>
</evidence>
<proteinExistence type="predicted"/>
<keyword evidence="12" id="KW-0902">Two-component regulatory system</keyword>
<dbReference type="SMART" id="SM00091">
    <property type="entry name" value="PAS"/>
    <property type="match status" value="1"/>
</dbReference>
<evidence type="ECO:0000256" key="3">
    <source>
        <dbReference type="ARBA" id="ARBA00012438"/>
    </source>
</evidence>
<dbReference type="NCBIfam" id="TIGR00229">
    <property type="entry name" value="sensory_box"/>
    <property type="match status" value="1"/>
</dbReference>
<dbReference type="SUPFAM" id="SSF47384">
    <property type="entry name" value="Homodimeric domain of signal transducing histidine kinase"/>
    <property type="match status" value="1"/>
</dbReference>
<dbReference type="CDD" id="cd17546">
    <property type="entry name" value="REC_hyHK_CKI1_RcsC-like"/>
    <property type="match status" value="1"/>
</dbReference>
<dbReference type="GO" id="GO:0000155">
    <property type="term" value="F:phosphorelay sensor kinase activity"/>
    <property type="evidence" value="ECO:0007669"/>
    <property type="project" value="InterPro"/>
</dbReference>
<evidence type="ECO:0000313" key="23">
    <source>
        <dbReference type="Proteomes" id="UP000298050"/>
    </source>
</evidence>
<protein>
    <recommendedName>
        <fullName evidence="3">histidine kinase</fullName>
        <ecNumber evidence="3">2.7.13.3</ecNumber>
    </recommendedName>
</protein>
<dbReference type="Gene3D" id="1.10.287.130">
    <property type="match status" value="1"/>
</dbReference>
<dbReference type="SUPFAM" id="SSF55785">
    <property type="entry name" value="PYP-like sensor domain (PAS domain)"/>
    <property type="match status" value="1"/>
</dbReference>
<dbReference type="CDD" id="cd00130">
    <property type="entry name" value="PAS"/>
    <property type="match status" value="1"/>
</dbReference>
<dbReference type="PANTHER" id="PTHR45339">
    <property type="entry name" value="HYBRID SIGNAL TRANSDUCTION HISTIDINE KINASE J"/>
    <property type="match status" value="1"/>
</dbReference>
<dbReference type="PRINTS" id="PR00344">
    <property type="entry name" value="BCTRLSENSOR"/>
</dbReference>
<dbReference type="Pfam" id="PF02518">
    <property type="entry name" value="HATPase_c"/>
    <property type="match status" value="1"/>
</dbReference>
<feature type="domain" description="Response regulatory" evidence="18">
    <location>
        <begin position="906"/>
        <end position="1027"/>
    </location>
</feature>
<dbReference type="FunFam" id="3.30.565.10:FF:000010">
    <property type="entry name" value="Sensor histidine kinase RcsC"/>
    <property type="match status" value="1"/>
</dbReference>
<keyword evidence="11 16" id="KW-1133">Transmembrane helix</keyword>
<dbReference type="SUPFAM" id="SSF55874">
    <property type="entry name" value="ATPase domain of HSP90 chaperone/DNA topoisomerase II/histidine kinase"/>
    <property type="match status" value="1"/>
</dbReference>
<dbReference type="CDD" id="cd16922">
    <property type="entry name" value="HATPase_EvgS-ArcB-TorS-like"/>
    <property type="match status" value="1"/>
</dbReference>
<evidence type="ECO:0000256" key="14">
    <source>
        <dbReference type="PROSITE-ProRule" id="PRU00110"/>
    </source>
</evidence>
<evidence type="ECO:0000256" key="7">
    <source>
        <dbReference type="ARBA" id="ARBA00022692"/>
    </source>
</evidence>
<dbReference type="SMART" id="SM00387">
    <property type="entry name" value="HATPase_c"/>
    <property type="match status" value="1"/>
</dbReference>
<comment type="catalytic activity">
    <reaction evidence="1">
        <text>ATP + protein L-histidine = ADP + protein N-phospho-L-histidine.</text>
        <dbReference type="EC" id="2.7.13.3"/>
    </reaction>
</comment>
<organism evidence="22 23">
    <name type="scientific">Mangrovimicrobium sediminis</name>
    <dbReference type="NCBI Taxonomy" id="2562682"/>
    <lineage>
        <taxon>Bacteria</taxon>
        <taxon>Pseudomonadati</taxon>
        <taxon>Pseudomonadota</taxon>
        <taxon>Gammaproteobacteria</taxon>
        <taxon>Cellvibrionales</taxon>
        <taxon>Halieaceae</taxon>
        <taxon>Mangrovimicrobium</taxon>
    </lineage>
</organism>
<dbReference type="Gene3D" id="3.30.565.10">
    <property type="entry name" value="Histidine kinase-like ATPase, C-terminal domain"/>
    <property type="match status" value="1"/>
</dbReference>
<evidence type="ECO:0000256" key="5">
    <source>
        <dbReference type="ARBA" id="ARBA00022553"/>
    </source>
</evidence>
<evidence type="ECO:0000259" key="18">
    <source>
        <dbReference type="PROSITE" id="PS50110"/>
    </source>
</evidence>
<evidence type="ECO:0000256" key="16">
    <source>
        <dbReference type="SAM" id="Phobius"/>
    </source>
</evidence>
<evidence type="ECO:0000256" key="15">
    <source>
        <dbReference type="PROSITE-ProRule" id="PRU00169"/>
    </source>
</evidence>
<dbReference type="Pfam" id="PF00512">
    <property type="entry name" value="HisKA"/>
    <property type="match status" value="1"/>
</dbReference>
<evidence type="ECO:0000259" key="21">
    <source>
        <dbReference type="PROSITE" id="PS50894"/>
    </source>
</evidence>
<dbReference type="Pfam" id="PF00072">
    <property type="entry name" value="Response_reg"/>
    <property type="match status" value="1"/>
</dbReference>
<keyword evidence="23" id="KW-1185">Reference proteome</keyword>
<dbReference type="SUPFAM" id="SSF52172">
    <property type="entry name" value="CheY-like"/>
    <property type="match status" value="2"/>
</dbReference>
<dbReference type="SMART" id="SM00448">
    <property type="entry name" value="REC"/>
    <property type="match status" value="1"/>
</dbReference>
<dbReference type="CDD" id="cd00082">
    <property type="entry name" value="HisKA"/>
    <property type="match status" value="1"/>
</dbReference>